<evidence type="ECO:0000256" key="4">
    <source>
        <dbReference type="ARBA" id="ARBA00022448"/>
    </source>
</evidence>
<accession>A0A843YHS0</accession>
<comment type="similarity">
    <text evidence="2 6">Belongs to the PqqB family.</text>
</comment>
<protein>
    <recommendedName>
        <fullName evidence="3 6">Coenzyme PQQ synthesis protein B</fullName>
    </recommendedName>
    <alternativeName>
        <fullName evidence="6">Pyrroloquinoline quinone biosynthesis protein B</fullName>
    </alternativeName>
</protein>
<dbReference type="GO" id="GO:0018189">
    <property type="term" value="P:pyrroloquinoline quinone biosynthetic process"/>
    <property type="evidence" value="ECO:0007669"/>
    <property type="project" value="UniProtKB-UniRule"/>
</dbReference>
<evidence type="ECO:0000313" key="8">
    <source>
        <dbReference type="EMBL" id="MQQ08822.1"/>
    </source>
</evidence>
<evidence type="ECO:0000256" key="3">
    <source>
        <dbReference type="ARBA" id="ARBA00015084"/>
    </source>
</evidence>
<dbReference type="SUPFAM" id="SSF56281">
    <property type="entry name" value="Metallo-hydrolase/oxidoreductase"/>
    <property type="match status" value="1"/>
</dbReference>
<feature type="domain" description="Metallo-beta-lactamase" evidence="7">
    <location>
        <begin position="48"/>
        <end position="262"/>
    </location>
</feature>
<evidence type="ECO:0000313" key="9">
    <source>
        <dbReference type="Proteomes" id="UP000444174"/>
    </source>
</evidence>
<dbReference type="Proteomes" id="UP000444174">
    <property type="component" value="Unassembled WGS sequence"/>
</dbReference>
<name>A0A843YHS0_9RHOB</name>
<evidence type="ECO:0000256" key="2">
    <source>
        <dbReference type="ARBA" id="ARBA00008481"/>
    </source>
</evidence>
<dbReference type="InterPro" id="IPR001279">
    <property type="entry name" value="Metallo-B-lactamas"/>
</dbReference>
<gene>
    <name evidence="6 8" type="primary">pqqB</name>
    <name evidence="8" type="ORF">GFB49_10180</name>
</gene>
<evidence type="ECO:0000259" key="7">
    <source>
        <dbReference type="Pfam" id="PF12706"/>
    </source>
</evidence>
<dbReference type="PANTHER" id="PTHR42663">
    <property type="entry name" value="HYDROLASE C777.06C-RELATED-RELATED"/>
    <property type="match status" value="1"/>
</dbReference>
<dbReference type="Gene3D" id="3.60.15.10">
    <property type="entry name" value="Ribonuclease Z/Hydroxyacylglutathione hydrolase-like"/>
    <property type="match status" value="1"/>
</dbReference>
<dbReference type="PANTHER" id="PTHR42663:SF7">
    <property type="entry name" value="COENZYME PQQ SYNTHESIS PROTEIN B"/>
    <property type="match status" value="1"/>
</dbReference>
<organism evidence="8 9">
    <name type="scientific">Tritonibacter litoralis</name>
    <dbReference type="NCBI Taxonomy" id="2662264"/>
    <lineage>
        <taxon>Bacteria</taxon>
        <taxon>Pseudomonadati</taxon>
        <taxon>Pseudomonadota</taxon>
        <taxon>Alphaproteobacteria</taxon>
        <taxon>Rhodobacterales</taxon>
        <taxon>Paracoccaceae</taxon>
        <taxon>Tritonibacter</taxon>
    </lineage>
</organism>
<keyword evidence="5 6" id="KW-0884">PQQ biosynthesis</keyword>
<dbReference type="InterPro" id="IPR011842">
    <property type="entry name" value="PQQ_synth_PqqB"/>
</dbReference>
<dbReference type="InterPro" id="IPR036866">
    <property type="entry name" value="RibonucZ/Hydroxyglut_hydro"/>
</dbReference>
<keyword evidence="4 6" id="KW-0813">Transport</keyword>
<keyword evidence="9" id="KW-1185">Reference proteome</keyword>
<comment type="pathway">
    <text evidence="1 6">Cofactor biosynthesis; pyrroloquinoline quinone biosynthesis.</text>
</comment>
<comment type="caution">
    <text evidence="8">The sequence shown here is derived from an EMBL/GenBank/DDBJ whole genome shotgun (WGS) entry which is preliminary data.</text>
</comment>
<dbReference type="EMBL" id="WIBF01000005">
    <property type="protein sequence ID" value="MQQ08822.1"/>
    <property type="molecule type" value="Genomic_DNA"/>
</dbReference>
<dbReference type="RefSeq" id="WP_153215764.1">
    <property type="nucleotide sequence ID" value="NZ_WIBF01000005.1"/>
</dbReference>
<evidence type="ECO:0000256" key="6">
    <source>
        <dbReference type="HAMAP-Rule" id="MF_00653"/>
    </source>
</evidence>
<reference evidence="8 9" key="1">
    <citation type="submission" date="2019-10" db="EMBL/GenBank/DDBJ databases">
        <title>Epibacterium sp. nov., isolated from seawater.</title>
        <authorList>
            <person name="Zhang X."/>
            <person name="Li N."/>
        </authorList>
    </citation>
    <scope>NUCLEOTIDE SEQUENCE [LARGE SCALE GENOMIC DNA]</scope>
    <source>
        <strain evidence="8 9">SM1979</strain>
    </source>
</reference>
<dbReference type="NCBIfam" id="TIGR02108">
    <property type="entry name" value="PQQ_syn_pqqB"/>
    <property type="match status" value="1"/>
</dbReference>
<dbReference type="Pfam" id="PF12706">
    <property type="entry name" value="Lactamase_B_2"/>
    <property type="match status" value="1"/>
</dbReference>
<proteinExistence type="inferred from homology"/>
<dbReference type="HAMAP" id="MF_00653">
    <property type="entry name" value="PQQ_syn_PqqB"/>
    <property type="match status" value="1"/>
</dbReference>
<dbReference type="AlphaFoldDB" id="A0A843YHS0"/>
<comment type="function">
    <text evidence="6">May be involved in the transport of PQQ or its precursor to the periplasm.</text>
</comment>
<sequence length="295" mass="32049">MKFLVLGAAAGGGLPQWNCGCANCNDARAGRIPPATQSSLAVSVDGETWAVLNASPDIRMQMQMLSSLHPRSLRHSPVASVLVTNGDIDHVAGLLSLREQTPFELFATGDIHHVLAQNRIFDAVNREVVTRHQIALDQGFEILMGVQATVFPIPGKVPLYMEGENVQTDLVGEQTVGVRLDDGRRVAYYIPGCALVDDRLYARIADADILFFDGTLWDDEEMIRTGTGVKTGRRMGHIPMSGAEGSIAALASLDCRKVFTHMNNTNPVWRPDSVERIQAEAAGWTIAQDGMEIAL</sequence>
<evidence type="ECO:0000256" key="5">
    <source>
        <dbReference type="ARBA" id="ARBA00022905"/>
    </source>
</evidence>
<dbReference type="UniPathway" id="UPA00539"/>
<evidence type="ECO:0000256" key="1">
    <source>
        <dbReference type="ARBA" id="ARBA00004886"/>
    </source>
</evidence>